<dbReference type="SUPFAM" id="SSF53850">
    <property type="entry name" value="Periplasmic binding protein-like II"/>
    <property type="match status" value="1"/>
</dbReference>
<comment type="caution">
    <text evidence="6">The sequence shown here is derived from an EMBL/GenBank/DDBJ whole genome shotgun (WGS) entry which is preliminary data.</text>
</comment>
<dbReference type="InterPro" id="IPR036388">
    <property type="entry name" value="WH-like_DNA-bd_sf"/>
</dbReference>
<evidence type="ECO:0000256" key="1">
    <source>
        <dbReference type="ARBA" id="ARBA00009437"/>
    </source>
</evidence>
<feature type="domain" description="HTH lysR-type" evidence="5">
    <location>
        <begin position="4"/>
        <end position="61"/>
    </location>
</feature>
<evidence type="ECO:0000259" key="5">
    <source>
        <dbReference type="PROSITE" id="PS50931"/>
    </source>
</evidence>
<dbReference type="PANTHER" id="PTHR30537:SF5">
    <property type="entry name" value="HTH-TYPE TRANSCRIPTIONAL ACTIVATOR TTDR-RELATED"/>
    <property type="match status" value="1"/>
</dbReference>
<dbReference type="InterPro" id="IPR000847">
    <property type="entry name" value="LysR_HTH_N"/>
</dbReference>
<gene>
    <name evidence="6" type="ORF">EZJ58_5294</name>
</gene>
<dbReference type="EMBL" id="SJOI01000001">
    <property type="protein sequence ID" value="TCL06993.1"/>
    <property type="molecule type" value="Genomic_DNA"/>
</dbReference>
<evidence type="ECO:0000313" key="6">
    <source>
        <dbReference type="EMBL" id="TCL06993.1"/>
    </source>
</evidence>
<accession>A0A4R1NHI3</accession>
<dbReference type="PROSITE" id="PS50931">
    <property type="entry name" value="HTH_LYSR"/>
    <property type="match status" value="1"/>
</dbReference>
<name>A0A4R1NHI3_9GAMM</name>
<keyword evidence="7" id="KW-1185">Reference proteome</keyword>
<dbReference type="FunFam" id="1.10.10.10:FF:000001">
    <property type="entry name" value="LysR family transcriptional regulator"/>
    <property type="match status" value="1"/>
</dbReference>
<comment type="similarity">
    <text evidence="1">Belongs to the LysR transcriptional regulatory family.</text>
</comment>
<evidence type="ECO:0000313" key="7">
    <source>
        <dbReference type="Proteomes" id="UP000294555"/>
    </source>
</evidence>
<dbReference type="CDD" id="cd08422">
    <property type="entry name" value="PBP2_CrgA_like"/>
    <property type="match status" value="1"/>
</dbReference>
<keyword evidence="3 6" id="KW-0238">DNA-binding</keyword>
<proteinExistence type="inferred from homology"/>
<dbReference type="GO" id="GO:0003700">
    <property type="term" value="F:DNA-binding transcription factor activity"/>
    <property type="evidence" value="ECO:0007669"/>
    <property type="project" value="InterPro"/>
</dbReference>
<dbReference type="Gene3D" id="1.10.10.10">
    <property type="entry name" value="Winged helix-like DNA-binding domain superfamily/Winged helix DNA-binding domain"/>
    <property type="match status" value="1"/>
</dbReference>
<dbReference type="RefSeq" id="WP_165934258.1">
    <property type="nucleotide sequence ID" value="NZ_SJOI01000001.1"/>
</dbReference>
<dbReference type="AlphaFoldDB" id="A0A4R1NHI3"/>
<dbReference type="InterPro" id="IPR058163">
    <property type="entry name" value="LysR-type_TF_proteobact-type"/>
</dbReference>
<dbReference type="GO" id="GO:0003677">
    <property type="term" value="F:DNA binding"/>
    <property type="evidence" value="ECO:0007669"/>
    <property type="project" value="UniProtKB-KW"/>
</dbReference>
<dbReference type="InterPro" id="IPR036390">
    <property type="entry name" value="WH_DNA-bd_sf"/>
</dbReference>
<keyword evidence="2" id="KW-0805">Transcription regulation</keyword>
<protein>
    <submittedName>
        <fullName evidence="6">DNA-binding transcriptional LysR family regulator</fullName>
    </submittedName>
</protein>
<dbReference type="SUPFAM" id="SSF46785">
    <property type="entry name" value="Winged helix' DNA-binding domain"/>
    <property type="match status" value="1"/>
</dbReference>
<reference evidence="6 7" key="1">
    <citation type="submission" date="2019-02" db="EMBL/GenBank/DDBJ databases">
        <title>Investigation of anaerobic lignin degradation for improved lignocellulosic biofuels.</title>
        <authorList>
            <person name="Deangelis K."/>
        </authorList>
    </citation>
    <scope>NUCLEOTIDE SEQUENCE [LARGE SCALE GENOMIC DNA]</scope>
    <source>
        <strain evidence="6 7">159R</strain>
    </source>
</reference>
<evidence type="ECO:0000256" key="4">
    <source>
        <dbReference type="ARBA" id="ARBA00023163"/>
    </source>
</evidence>
<dbReference type="Gene3D" id="3.40.190.290">
    <property type="match status" value="1"/>
</dbReference>
<sequence length="304" mass="33434">MRGTNTGDIVAFTTAVKTGSFADAGRGLGLSRSAVAKAVGRLEARLGVLLLNRTTRAFSVTEEGQRFYEQCIAILDDLEAAENNAAGRDAKPKGTLRITAPGAYGQLHVMPVVRRFLADWPEVSVELSLTDRIVDIVEDGFDLAIRIGGLENTPQDLISRGIKRYPTIFCASPEYLALRGAPETIESLRDHTCLFYFASKARATSQHSWRVRGPDGSWQSISGRQRFVSDRGEALLEAALFGMGIAYLPAFLFEPHVEAGRLIRVLPHYQTEEVPISVLYPSKRYLPAKVRAFIDALVDTFESS</sequence>
<dbReference type="PANTHER" id="PTHR30537">
    <property type="entry name" value="HTH-TYPE TRANSCRIPTIONAL REGULATOR"/>
    <property type="match status" value="1"/>
</dbReference>
<dbReference type="InterPro" id="IPR005119">
    <property type="entry name" value="LysR_subst-bd"/>
</dbReference>
<evidence type="ECO:0000256" key="3">
    <source>
        <dbReference type="ARBA" id="ARBA00023125"/>
    </source>
</evidence>
<dbReference type="Pfam" id="PF03466">
    <property type="entry name" value="LysR_substrate"/>
    <property type="match status" value="1"/>
</dbReference>
<evidence type="ECO:0000256" key="2">
    <source>
        <dbReference type="ARBA" id="ARBA00023015"/>
    </source>
</evidence>
<organism evidence="6 7">
    <name type="scientific">Sodalis ligni</name>
    <dbReference type="NCBI Taxonomy" id="2697027"/>
    <lineage>
        <taxon>Bacteria</taxon>
        <taxon>Pseudomonadati</taxon>
        <taxon>Pseudomonadota</taxon>
        <taxon>Gammaproteobacteria</taxon>
        <taxon>Enterobacterales</taxon>
        <taxon>Bruguierivoracaceae</taxon>
        <taxon>Sodalis</taxon>
    </lineage>
</organism>
<dbReference type="Pfam" id="PF00126">
    <property type="entry name" value="HTH_1"/>
    <property type="match status" value="1"/>
</dbReference>
<dbReference type="Proteomes" id="UP000294555">
    <property type="component" value="Unassembled WGS sequence"/>
</dbReference>
<keyword evidence="4" id="KW-0804">Transcription</keyword>